<dbReference type="EMBL" id="KQ253821">
    <property type="protein sequence ID" value="KNC69669.1"/>
    <property type="molecule type" value="Genomic_DNA"/>
</dbReference>
<sequence length="133" mass="13819">HASQAGQYSIYPRLLLSQSEPQPSITSHTWWGAGEGSCTRSPTVVLCTACDPDYHHALTHIYASASASTLVDGKRHPPAAAVDVRGEEGTGISGVDNSGTGPGHDSVKYQGTTYEFSTEVSPAVCGGDATQCP</sequence>
<dbReference type="Proteomes" id="UP000054560">
    <property type="component" value="Unassembled WGS sequence"/>
</dbReference>
<protein>
    <submittedName>
        <fullName evidence="2">Uncharacterized protein</fullName>
    </submittedName>
</protein>
<name>A0A0L0EZ50_9EUKA</name>
<feature type="non-terminal residue" evidence="2">
    <location>
        <position position="133"/>
    </location>
</feature>
<accession>A0A0L0EZ50</accession>
<feature type="region of interest" description="Disordered" evidence="1">
    <location>
        <begin position="83"/>
        <end position="107"/>
    </location>
</feature>
<reference evidence="2 3" key="1">
    <citation type="submission" date="2011-02" db="EMBL/GenBank/DDBJ databases">
        <title>The Genome Sequence of Sphaeroforma arctica JP610.</title>
        <authorList>
            <consortium name="The Broad Institute Genome Sequencing Platform"/>
            <person name="Russ C."/>
            <person name="Cuomo C."/>
            <person name="Young S.K."/>
            <person name="Zeng Q."/>
            <person name="Gargeya S."/>
            <person name="Alvarado L."/>
            <person name="Berlin A."/>
            <person name="Chapman S.B."/>
            <person name="Chen Z."/>
            <person name="Freedman E."/>
            <person name="Gellesch M."/>
            <person name="Goldberg J."/>
            <person name="Griggs A."/>
            <person name="Gujja S."/>
            <person name="Heilman E."/>
            <person name="Heiman D."/>
            <person name="Howarth C."/>
            <person name="Mehta T."/>
            <person name="Neiman D."/>
            <person name="Pearson M."/>
            <person name="Roberts A."/>
            <person name="Saif S."/>
            <person name="Shea T."/>
            <person name="Shenoy N."/>
            <person name="Sisk P."/>
            <person name="Stolte C."/>
            <person name="Sykes S."/>
            <person name="White J."/>
            <person name="Yandava C."/>
            <person name="Burger G."/>
            <person name="Gray M.W."/>
            <person name="Holland P.W.H."/>
            <person name="King N."/>
            <person name="Lang F.B.F."/>
            <person name="Roger A.J."/>
            <person name="Ruiz-Trillo I."/>
            <person name="Haas B."/>
            <person name="Nusbaum C."/>
            <person name="Birren B."/>
        </authorList>
    </citation>
    <scope>NUCLEOTIDE SEQUENCE [LARGE SCALE GENOMIC DNA]</scope>
    <source>
        <strain evidence="2 3">JP610</strain>
    </source>
</reference>
<keyword evidence="3" id="KW-1185">Reference proteome</keyword>
<organism evidence="2 3">
    <name type="scientific">Sphaeroforma arctica JP610</name>
    <dbReference type="NCBI Taxonomy" id="667725"/>
    <lineage>
        <taxon>Eukaryota</taxon>
        <taxon>Ichthyosporea</taxon>
        <taxon>Ichthyophonida</taxon>
        <taxon>Sphaeroforma</taxon>
    </lineage>
</organism>
<dbReference type="AlphaFoldDB" id="A0A0L0EZ50"/>
<gene>
    <name evidence="2" type="ORF">SARC_17816</name>
</gene>
<evidence type="ECO:0000256" key="1">
    <source>
        <dbReference type="SAM" id="MobiDB-lite"/>
    </source>
</evidence>
<evidence type="ECO:0000313" key="3">
    <source>
        <dbReference type="Proteomes" id="UP000054560"/>
    </source>
</evidence>
<evidence type="ECO:0000313" key="2">
    <source>
        <dbReference type="EMBL" id="KNC69669.1"/>
    </source>
</evidence>
<dbReference type="GeneID" id="25918320"/>
<dbReference type="RefSeq" id="XP_014143571.1">
    <property type="nucleotide sequence ID" value="XM_014288096.1"/>
</dbReference>
<proteinExistence type="predicted"/>
<feature type="non-terminal residue" evidence="2">
    <location>
        <position position="1"/>
    </location>
</feature>